<protein>
    <submittedName>
        <fullName evidence="2">EAL domain-containing protein</fullName>
    </submittedName>
</protein>
<dbReference type="PANTHER" id="PTHR33121">
    <property type="entry name" value="CYCLIC DI-GMP PHOSPHODIESTERASE PDEF"/>
    <property type="match status" value="1"/>
</dbReference>
<dbReference type="InterPro" id="IPR001633">
    <property type="entry name" value="EAL_dom"/>
</dbReference>
<name>A0A9X1ZUZ6_9GAMM</name>
<dbReference type="Gene3D" id="3.20.20.450">
    <property type="entry name" value="EAL domain"/>
    <property type="match status" value="1"/>
</dbReference>
<dbReference type="SUPFAM" id="SSF141868">
    <property type="entry name" value="EAL domain-like"/>
    <property type="match status" value="1"/>
</dbReference>
<dbReference type="Pfam" id="PF00563">
    <property type="entry name" value="EAL"/>
    <property type="match status" value="1"/>
</dbReference>
<dbReference type="InterPro" id="IPR050706">
    <property type="entry name" value="Cyclic-di-GMP_PDE-like"/>
</dbReference>
<keyword evidence="3" id="KW-1185">Reference proteome</keyword>
<proteinExistence type="predicted"/>
<evidence type="ECO:0000313" key="3">
    <source>
        <dbReference type="Proteomes" id="UP001139333"/>
    </source>
</evidence>
<evidence type="ECO:0000259" key="1">
    <source>
        <dbReference type="PROSITE" id="PS50883"/>
    </source>
</evidence>
<dbReference type="Proteomes" id="UP001139333">
    <property type="component" value="Unassembled WGS sequence"/>
</dbReference>
<dbReference type="EMBL" id="JAKIKP010000005">
    <property type="protein sequence ID" value="MCL1142791.1"/>
    <property type="molecule type" value="Genomic_DNA"/>
</dbReference>
<dbReference type="SMART" id="SM00052">
    <property type="entry name" value="EAL"/>
    <property type="match status" value="1"/>
</dbReference>
<evidence type="ECO:0000313" key="2">
    <source>
        <dbReference type="EMBL" id="MCL1142791.1"/>
    </source>
</evidence>
<dbReference type="PROSITE" id="PS50883">
    <property type="entry name" value="EAL"/>
    <property type="match status" value="1"/>
</dbReference>
<dbReference type="InterPro" id="IPR035919">
    <property type="entry name" value="EAL_sf"/>
</dbReference>
<dbReference type="InterPro" id="IPR048614">
    <property type="entry name" value="CSS_CxxC"/>
</dbReference>
<sequence>MGFRINRKVALLFLFMFTSSFWLVGKADNYLAHFLLNRDATILMDKLLLNINTTIDTLSSLEPVEAGFECDTDRIAELRQIVYDTNSLRWLGITEDIFIRCQSMHVERPGFFMIHHLLKDRPNFSLTISNPDLKGREELSIRRYLGQFTYSASLTELNVKSYLPINCENCYSYQINIITEPVIKYESGEFTGKEMIAETAMLANGTLNLEFIIKGNQEFLNEYLNLDMTAQLLISLFLASIFSVMLHNYSTGHASFRTNILRAIKRKQFIPYYQPIVNSETNKIIGCEILMRWNNDEGNLIPPYKFIPYAEESNLILPMTDCMLEHVFSDIKKIEHLKDKIFFSINIVPDHLFSAKFYKQMKSHIIDKKALFGNQIAMEITERKPIKELDLTRSQLEFFYDLGISSKLDDAGTGYGGFSYIEKLGISSLKIDKMFIDSIGAKDSFNVNTIDAIIAYAKASKLEIIAEGVESLEQVEYLQAKGVNIIQGYYFYKPLSSEEFIAALQSANTTTKKPVTKKRVTKKRIFSKRFKIKPIKIK</sequence>
<comment type="caution">
    <text evidence="2">The sequence shown here is derived from an EMBL/GenBank/DDBJ whole genome shotgun (WGS) entry which is preliminary data.</text>
</comment>
<dbReference type="RefSeq" id="WP_248995474.1">
    <property type="nucleotide sequence ID" value="NZ_JAKIKP010000005.1"/>
</dbReference>
<reference evidence="2" key="1">
    <citation type="submission" date="2022-01" db="EMBL/GenBank/DDBJ databases">
        <title>Whole genome-based taxonomy of the Shewanellaceae.</title>
        <authorList>
            <person name="Martin-Rodriguez A.J."/>
        </authorList>
    </citation>
    <scope>NUCLEOTIDE SEQUENCE</scope>
    <source>
        <strain evidence="2">DSM 16422</strain>
    </source>
</reference>
<dbReference type="Pfam" id="PF20982">
    <property type="entry name" value="CSS_CxxC"/>
    <property type="match status" value="1"/>
</dbReference>
<feature type="domain" description="EAL" evidence="1">
    <location>
        <begin position="253"/>
        <end position="508"/>
    </location>
</feature>
<dbReference type="AlphaFoldDB" id="A0A9X1ZUZ6"/>
<dbReference type="CDD" id="cd01948">
    <property type="entry name" value="EAL"/>
    <property type="match status" value="1"/>
</dbReference>
<dbReference type="PANTHER" id="PTHR33121:SF56">
    <property type="entry name" value="SIGNALLING PROTEIN WITH EAL AND C2 DOMAINS"/>
    <property type="match status" value="1"/>
</dbReference>
<dbReference type="GO" id="GO:0071111">
    <property type="term" value="F:cyclic-guanylate-specific phosphodiesterase activity"/>
    <property type="evidence" value="ECO:0007669"/>
    <property type="project" value="InterPro"/>
</dbReference>
<accession>A0A9X1ZUZ6</accession>
<gene>
    <name evidence="2" type="ORF">L2672_08820</name>
</gene>
<organism evidence="2 3">
    <name type="scientific">Shewanella gaetbuli</name>
    <dbReference type="NCBI Taxonomy" id="220752"/>
    <lineage>
        <taxon>Bacteria</taxon>
        <taxon>Pseudomonadati</taxon>
        <taxon>Pseudomonadota</taxon>
        <taxon>Gammaproteobacteria</taxon>
        <taxon>Alteromonadales</taxon>
        <taxon>Shewanellaceae</taxon>
        <taxon>Shewanella</taxon>
    </lineage>
</organism>